<dbReference type="OrthoDB" id="6434989at2759"/>
<accession>A0A8X6QYK2</accession>
<feature type="region of interest" description="Disordered" evidence="1">
    <location>
        <begin position="50"/>
        <end position="92"/>
    </location>
</feature>
<protein>
    <submittedName>
        <fullName evidence="2">Uncharacterized protein</fullName>
    </submittedName>
</protein>
<evidence type="ECO:0000313" key="2">
    <source>
        <dbReference type="EMBL" id="GFU57824.1"/>
    </source>
</evidence>
<feature type="compositionally biased region" description="Acidic residues" evidence="1">
    <location>
        <begin position="83"/>
        <end position="92"/>
    </location>
</feature>
<dbReference type="AlphaFoldDB" id="A0A8X6QYK2"/>
<organism evidence="2 3">
    <name type="scientific">Nephila pilipes</name>
    <name type="common">Giant wood spider</name>
    <name type="synonym">Nephila maculata</name>
    <dbReference type="NCBI Taxonomy" id="299642"/>
    <lineage>
        <taxon>Eukaryota</taxon>
        <taxon>Metazoa</taxon>
        <taxon>Ecdysozoa</taxon>
        <taxon>Arthropoda</taxon>
        <taxon>Chelicerata</taxon>
        <taxon>Arachnida</taxon>
        <taxon>Araneae</taxon>
        <taxon>Araneomorphae</taxon>
        <taxon>Entelegynae</taxon>
        <taxon>Araneoidea</taxon>
        <taxon>Nephilidae</taxon>
        <taxon>Nephila</taxon>
    </lineage>
</organism>
<gene>
    <name evidence="2" type="primary">AVEN_58936_1</name>
    <name evidence="2" type="ORF">NPIL_202641</name>
</gene>
<reference evidence="2" key="1">
    <citation type="submission" date="2020-08" db="EMBL/GenBank/DDBJ databases">
        <title>Multicomponent nature underlies the extraordinary mechanical properties of spider dragline silk.</title>
        <authorList>
            <person name="Kono N."/>
            <person name="Nakamura H."/>
            <person name="Mori M."/>
            <person name="Yoshida Y."/>
            <person name="Ohtoshi R."/>
            <person name="Malay A.D."/>
            <person name="Moran D.A.P."/>
            <person name="Tomita M."/>
            <person name="Numata K."/>
            <person name="Arakawa K."/>
        </authorList>
    </citation>
    <scope>NUCLEOTIDE SEQUENCE</scope>
</reference>
<sequence>MMPLEAQIMLKKCGAKYLNGTSCDYRMIISEMCDNPTYSQNVTECIEEFKQSHHHNNSSEKLEIEGHGKGEHHHHDHKQHDSVEDDDDESEEEIYVLHDLSVLVSKECMKNLFSSYNITLEEDKDEE</sequence>
<dbReference type="EMBL" id="BMAW01039961">
    <property type="protein sequence ID" value="GFU57824.1"/>
    <property type="molecule type" value="Genomic_DNA"/>
</dbReference>
<evidence type="ECO:0000256" key="1">
    <source>
        <dbReference type="SAM" id="MobiDB-lite"/>
    </source>
</evidence>
<proteinExistence type="predicted"/>
<evidence type="ECO:0000313" key="3">
    <source>
        <dbReference type="Proteomes" id="UP000887013"/>
    </source>
</evidence>
<dbReference type="Proteomes" id="UP000887013">
    <property type="component" value="Unassembled WGS sequence"/>
</dbReference>
<keyword evidence="3" id="KW-1185">Reference proteome</keyword>
<feature type="compositionally biased region" description="Basic and acidic residues" evidence="1">
    <location>
        <begin position="50"/>
        <end position="69"/>
    </location>
</feature>
<name>A0A8X6QYK2_NEPPI</name>
<comment type="caution">
    <text evidence="2">The sequence shown here is derived from an EMBL/GenBank/DDBJ whole genome shotgun (WGS) entry which is preliminary data.</text>
</comment>